<feature type="region of interest" description="Disordered" evidence="10">
    <location>
        <begin position="223"/>
        <end position="242"/>
    </location>
</feature>
<evidence type="ECO:0000256" key="10">
    <source>
        <dbReference type="SAM" id="MobiDB-lite"/>
    </source>
</evidence>
<dbReference type="GO" id="GO:0006355">
    <property type="term" value="P:regulation of DNA-templated transcription"/>
    <property type="evidence" value="ECO:0007669"/>
    <property type="project" value="InterPro"/>
</dbReference>
<dbReference type="EMBL" id="BRPK01000004">
    <property type="protein sequence ID" value="GLB37681.1"/>
    <property type="molecule type" value="Genomic_DNA"/>
</dbReference>
<dbReference type="Pfam" id="PF10497">
    <property type="entry name" value="zf-4CXXC_R1"/>
    <property type="match status" value="1"/>
</dbReference>
<evidence type="ECO:0000256" key="2">
    <source>
        <dbReference type="ARBA" id="ARBA00004496"/>
    </source>
</evidence>
<evidence type="ECO:0000313" key="12">
    <source>
        <dbReference type="EMBL" id="GLB37681.1"/>
    </source>
</evidence>
<organism evidence="12 13">
    <name type="scientific">Lyophyllum shimeji</name>
    <name type="common">Hon-shimeji</name>
    <name type="synonym">Tricholoma shimeji</name>
    <dbReference type="NCBI Taxonomy" id="47721"/>
    <lineage>
        <taxon>Eukaryota</taxon>
        <taxon>Fungi</taxon>
        <taxon>Dikarya</taxon>
        <taxon>Basidiomycota</taxon>
        <taxon>Agaricomycotina</taxon>
        <taxon>Agaricomycetes</taxon>
        <taxon>Agaricomycetidae</taxon>
        <taxon>Agaricales</taxon>
        <taxon>Tricholomatineae</taxon>
        <taxon>Lyophyllaceae</taxon>
        <taxon>Lyophyllum</taxon>
    </lineage>
</organism>
<keyword evidence="9" id="KW-0539">Nucleus</keyword>
<sequence length="730" mass="80308">MAATPGSAARRFTQQVYVDVPSSPYPIPRSASIAKSVPANMLKENTPLRPSNGGIPRSISDMSPLKRKVSQHDLAASDSTVPVPKKQKIAEIRAVPYQPTVASNACPEFPNGFVYCHQCSRKRDVFAAIHCSSVTISKGAEKRCLAKYCGSCLKNRYGEDAREIQSCGMKETENGRVEHAPYTFTCPKCRDICNCRGCRRAKGLEPTGNFNLRKAAGSAVAGSRVSSNKSSVQKPTKDSKQKVEVLITTTPSKKHIATPSGVASVETTVPKKQPLPTLKWTAVPTMLDTEDAKARFQIREFVLRFASVMEPTVPKTQFAELEDVGCHARGQSDDAEMAPWVSEACVRSIILGLLGMLADKDGGSIEKPVASAIREIRATGSNLNKIWFIVSKMRDAINAHTASTSQSTTELETVLSIPDPLPPPANAAVYTRTTRSARDPSGSQSAIVIAHSAQMIPIVEALIEASLTTTAVREELESGVKEAKEMTREVKDCIKAENEKWDAERKELESTQQGEAKEGERIRTKISHAIKLRRAAHKRRVQSLENALKVVLPGFAPRFAPLGTDSEGRVFWALSPGYHERKAALDFIASATSGSKESKRPRYKGRVSAEDEDRSATKEWSWFVAVWGTKFPVGRKRVEGKGKKNAAEDESDDEDADERWWGFYEPGDIRKLADWIRLDAGIDPHGDAASDKPLAFLVKGLNEYAALLEWRLKENRYESPAVEETTERRV</sequence>
<dbReference type="InterPro" id="IPR040221">
    <property type="entry name" value="CDCA7/CDA7L"/>
</dbReference>
<evidence type="ECO:0000256" key="1">
    <source>
        <dbReference type="ARBA" id="ARBA00004123"/>
    </source>
</evidence>
<keyword evidence="4" id="KW-1017">Isopeptide bond</keyword>
<dbReference type="Proteomes" id="UP001063166">
    <property type="component" value="Unassembled WGS sequence"/>
</dbReference>
<feature type="domain" description="Zinc-finger" evidence="11">
    <location>
        <begin position="115"/>
        <end position="211"/>
    </location>
</feature>
<gene>
    <name evidence="12" type="ORF">LshimejAT787_0407320</name>
</gene>
<comment type="subcellular location">
    <subcellularLocation>
        <location evidence="2">Cytoplasm</location>
    </subcellularLocation>
    <subcellularLocation>
        <location evidence="1">Nucleus</location>
    </subcellularLocation>
</comment>
<evidence type="ECO:0000256" key="5">
    <source>
        <dbReference type="ARBA" id="ARBA00022553"/>
    </source>
</evidence>
<comment type="caution">
    <text evidence="12">The sequence shown here is derived from an EMBL/GenBank/DDBJ whole genome shotgun (WGS) entry which is preliminary data.</text>
</comment>
<dbReference type="OrthoDB" id="298344at2759"/>
<keyword evidence="6" id="KW-0832">Ubl conjugation</keyword>
<feature type="region of interest" description="Disordered" evidence="10">
    <location>
        <begin position="42"/>
        <end position="61"/>
    </location>
</feature>
<dbReference type="PANTHER" id="PTHR31169">
    <property type="entry name" value="OS05G0300700 PROTEIN"/>
    <property type="match status" value="1"/>
</dbReference>
<dbReference type="GO" id="GO:0005634">
    <property type="term" value="C:nucleus"/>
    <property type="evidence" value="ECO:0007669"/>
    <property type="project" value="UniProtKB-SubCell"/>
</dbReference>
<evidence type="ECO:0000256" key="9">
    <source>
        <dbReference type="ARBA" id="ARBA00023242"/>
    </source>
</evidence>
<keyword evidence="5" id="KW-0597">Phosphoprotein</keyword>
<keyword evidence="13" id="KW-1185">Reference proteome</keyword>
<dbReference type="AlphaFoldDB" id="A0A9P3PLU5"/>
<proteinExistence type="predicted"/>
<reference evidence="12" key="1">
    <citation type="submission" date="2022-07" db="EMBL/GenBank/DDBJ databases">
        <title>The genome of Lyophyllum shimeji provides insight into the initial evolution of ectomycorrhizal fungal genome.</title>
        <authorList>
            <person name="Kobayashi Y."/>
            <person name="Shibata T."/>
            <person name="Hirakawa H."/>
            <person name="Shigenobu S."/>
            <person name="Nishiyama T."/>
            <person name="Yamada A."/>
            <person name="Hasebe M."/>
            <person name="Kawaguchi M."/>
        </authorList>
    </citation>
    <scope>NUCLEOTIDE SEQUENCE</scope>
    <source>
        <strain evidence="12">AT787</strain>
    </source>
</reference>
<keyword evidence="8" id="KW-0804">Transcription</keyword>
<evidence type="ECO:0000256" key="4">
    <source>
        <dbReference type="ARBA" id="ARBA00022499"/>
    </source>
</evidence>
<accession>A0A9P3PLU5</accession>
<dbReference type="GO" id="GO:0005737">
    <property type="term" value="C:cytoplasm"/>
    <property type="evidence" value="ECO:0007669"/>
    <property type="project" value="UniProtKB-SubCell"/>
</dbReference>
<evidence type="ECO:0000256" key="6">
    <source>
        <dbReference type="ARBA" id="ARBA00022843"/>
    </source>
</evidence>
<dbReference type="InterPro" id="IPR018866">
    <property type="entry name" value="Znf-4CXXC_R1"/>
</dbReference>
<keyword evidence="3" id="KW-0963">Cytoplasm</keyword>
<evidence type="ECO:0000256" key="7">
    <source>
        <dbReference type="ARBA" id="ARBA00023015"/>
    </source>
</evidence>
<evidence type="ECO:0000256" key="8">
    <source>
        <dbReference type="ARBA" id="ARBA00023163"/>
    </source>
</evidence>
<dbReference type="PANTHER" id="PTHR31169:SF8">
    <property type="entry name" value="ZINC-FINGER DOMAIN OF MONOAMINE-OXIDASE A REPRESSOR R1 PROTEIN"/>
    <property type="match status" value="1"/>
</dbReference>
<protein>
    <recommendedName>
        <fullName evidence="11">Zinc-finger domain-containing protein</fullName>
    </recommendedName>
</protein>
<evidence type="ECO:0000313" key="13">
    <source>
        <dbReference type="Proteomes" id="UP001063166"/>
    </source>
</evidence>
<evidence type="ECO:0000259" key="11">
    <source>
        <dbReference type="Pfam" id="PF10497"/>
    </source>
</evidence>
<evidence type="ECO:0000256" key="3">
    <source>
        <dbReference type="ARBA" id="ARBA00022490"/>
    </source>
</evidence>
<name>A0A9P3PLU5_LYOSH</name>
<keyword evidence="7" id="KW-0805">Transcription regulation</keyword>